<dbReference type="AlphaFoldDB" id="W7CCR5"/>
<dbReference type="PANTHER" id="PTHR30231:SF41">
    <property type="entry name" value="DNA POLYMERASE III SUBUNIT EPSILON"/>
    <property type="match status" value="1"/>
</dbReference>
<dbReference type="InterPro" id="IPR012337">
    <property type="entry name" value="RNaseH-like_sf"/>
</dbReference>
<name>W7CCR5_9LIST</name>
<dbReference type="SUPFAM" id="SSF53098">
    <property type="entry name" value="Ribonuclease H-like"/>
    <property type="match status" value="1"/>
</dbReference>
<dbReference type="InterPro" id="IPR013520">
    <property type="entry name" value="Ribonucl_H"/>
</dbReference>
<evidence type="ECO:0000256" key="1">
    <source>
        <dbReference type="ARBA" id="ARBA00022722"/>
    </source>
</evidence>
<organism evidence="5 6">
    <name type="scientific">Brochothrix campestris FSL F6-1037</name>
    <dbReference type="NCBI Taxonomy" id="1265861"/>
    <lineage>
        <taxon>Bacteria</taxon>
        <taxon>Bacillati</taxon>
        <taxon>Bacillota</taxon>
        <taxon>Bacilli</taxon>
        <taxon>Bacillales</taxon>
        <taxon>Listeriaceae</taxon>
        <taxon>Brochothrix</taxon>
    </lineage>
</organism>
<dbReference type="PATRIC" id="fig|1265861.3.peg.1997"/>
<dbReference type="Gene3D" id="3.30.420.10">
    <property type="entry name" value="Ribonuclease H-like superfamily/Ribonuclease H"/>
    <property type="match status" value="1"/>
</dbReference>
<dbReference type="Pfam" id="PF00929">
    <property type="entry name" value="RNase_T"/>
    <property type="match status" value="1"/>
</dbReference>
<evidence type="ECO:0000256" key="3">
    <source>
        <dbReference type="ARBA" id="ARBA00022839"/>
    </source>
</evidence>
<dbReference type="GO" id="GO:0005829">
    <property type="term" value="C:cytosol"/>
    <property type="evidence" value="ECO:0007669"/>
    <property type="project" value="TreeGrafter"/>
</dbReference>
<sequence>MSYRNYRRTSTKKTAKAYQKPTKLPASFVVVDFETTGLSPERHQVIQIGAVKYENGQQVSTYSSYINPFEALSDTIVRITGITDEILATAPAVEDVWPDFLAYIAGYTIVAHNASFDMKFLLATSCDLRLEEVTYHVLDTVPLARKYFDTPNHKLETLKNHLGLDNQSHDALEDCIVTGKVYMMCWQKTPERGRSGTLGKAAVIPQKASTDSFSEDELRLYQSLNVFLQGQRMASFFAVKHVGKTFSLEGYFTFARITCNSKSQFISLRGNQETFTIAYPNAIIQAAPKSDWGTFRVTITHLADVLIYRDFLIDCYLRNVTRLKREIDAQKIVEQDWRKYQLLKQQVDEAAGNR</sequence>
<evidence type="ECO:0000313" key="6">
    <source>
        <dbReference type="Proteomes" id="UP000019243"/>
    </source>
</evidence>
<protein>
    <submittedName>
        <fullName evidence="5">DNA polymerase III subunit epsilon</fullName>
    </submittedName>
</protein>
<dbReference type="InterPro" id="IPR006054">
    <property type="entry name" value="DnaQ"/>
</dbReference>
<dbReference type="STRING" id="1265861.BCAMP_10185"/>
<dbReference type="GO" id="GO:0045004">
    <property type="term" value="P:DNA replication proofreading"/>
    <property type="evidence" value="ECO:0007669"/>
    <property type="project" value="TreeGrafter"/>
</dbReference>
<dbReference type="OrthoDB" id="9803913at2"/>
<keyword evidence="6" id="KW-1185">Reference proteome</keyword>
<dbReference type="SMART" id="SM00479">
    <property type="entry name" value="EXOIII"/>
    <property type="match status" value="1"/>
</dbReference>
<keyword evidence="1" id="KW-0540">Nuclease</keyword>
<gene>
    <name evidence="5" type="ORF">BCAMP_10185</name>
</gene>
<dbReference type="GO" id="GO:0003677">
    <property type="term" value="F:DNA binding"/>
    <property type="evidence" value="ECO:0007669"/>
    <property type="project" value="InterPro"/>
</dbReference>
<dbReference type="RefSeq" id="WP_051457021.1">
    <property type="nucleotide sequence ID" value="NZ_AODH01000043.1"/>
</dbReference>
<accession>W7CCR5</accession>
<dbReference type="FunFam" id="3.30.420.10:FF:000045">
    <property type="entry name" value="3'-5' exonuclease DinG"/>
    <property type="match status" value="1"/>
</dbReference>
<proteinExistence type="predicted"/>
<dbReference type="Proteomes" id="UP000019243">
    <property type="component" value="Unassembled WGS sequence"/>
</dbReference>
<comment type="caution">
    <text evidence="5">The sequence shown here is derived from an EMBL/GenBank/DDBJ whole genome shotgun (WGS) entry which is preliminary data.</text>
</comment>
<feature type="domain" description="Exonuclease" evidence="4">
    <location>
        <begin position="27"/>
        <end position="191"/>
    </location>
</feature>
<evidence type="ECO:0000313" key="5">
    <source>
        <dbReference type="EMBL" id="EUJ37119.1"/>
    </source>
</evidence>
<evidence type="ECO:0000256" key="2">
    <source>
        <dbReference type="ARBA" id="ARBA00022801"/>
    </source>
</evidence>
<reference evidence="5 6" key="1">
    <citation type="submission" date="2012-12" db="EMBL/GenBank/DDBJ databases">
        <title>Novel taxa of Listeriaceae from agricultural environments in the United States.</title>
        <authorList>
            <person name="den Bakker H.C."/>
            <person name="Allred A."/>
            <person name="Warchocki S."/>
            <person name="Wright E.M."/>
            <person name="Burrell A."/>
            <person name="Nightingale K.K."/>
            <person name="Kephart D."/>
            <person name="Wiedmann M."/>
        </authorList>
    </citation>
    <scope>NUCLEOTIDE SEQUENCE [LARGE SCALE GENOMIC DNA]</scope>
    <source>
        <strain evidence="5 6">FSL F6-1037</strain>
    </source>
</reference>
<dbReference type="CDD" id="cd06127">
    <property type="entry name" value="DEDDh"/>
    <property type="match status" value="1"/>
</dbReference>
<dbReference type="NCBIfam" id="TIGR00573">
    <property type="entry name" value="dnaq"/>
    <property type="match status" value="1"/>
</dbReference>
<dbReference type="GO" id="GO:0003887">
    <property type="term" value="F:DNA-directed DNA polymerase activity"/>
    <property type="evidence" value="ECO:0007669"/>
    <property type="project" value="InterPro"/>
</dbReference>
<dbReference type="EMBL" id="AODH01000043">
    <property type="protein sequence ID" value="EUJ37119.1"/>
    <property type="molecule type" value="Genomic_DNA"/>
</dbReference>
<dbReference type="PANTHER" id="PTHR30231">
    <property type="entry name" value="DNA POLYMERASE III SUBUNIT EPSILON"/>
    <property type="match status" value="1"/>
</dbReference>
<evidence type="ECO:0000259" key="4">
    <source>
        <dbReference type="SMART" id="SM00479"/>
    </source>
</evidence>
<keyword evidence="3" id="KW-0269">Exonuclease</keyword>
<keyword evidence="2" id="KW-0378">Hydrolase</keyword>
<dbReference type="InterPro" id="IPR036397">
    <property type="entry name" value="RNaseH_sf"/>
</dbReference>
<dbReference type="GO" id="GO:0008408">
    <property type="term" value="F:3'-5' exonuclease activity"/>
    <property type="evidence" value="ECO:0007669"/>
    <property type="project" value="TreeGrafter"/>
</dbReference>